<name>A0A3N1CUP9_9ACTN</name>
<dbReference type="EMBL" id="RJKE01000001">
    <property type="protein sequence ID" value="ROO85030.1"/>
    <property type="molecule type" value="Genomic_DNA"/>
</dbReference>
<evidence type="ECO:0000313" key="3">
    <source>
        <dbReference type="EMBL" id="ROO85030.1"/>
    </source>
</evidence>
<dbReference type="Gene3D" id="3.90.226.10">
    <property type="entry name" value="2-enoyl-CoA Hydratase, Chain A, domain 1"/>
    <property type="match status" value="1"/>
</dbReference>
<dbReference type="InterPro" id="IPR018376">
    <property type="entry name" value="Enoyl-CoA_hyd/isom_CS"/>
</dbReference>
<keyword evidence="4" id="KW-1185">Reference proteome</keyword>
<dbReference type="InterPro" id="IPR029045">
    <property type="entry name" value="ClpP/crotonase-like_dom_sf"/>
</dbReference>
<evidence type="ECO:0000256" key="1">
    <source>
        <dbReference type="ARBA" id="ARBA00005254"/>
    </source>
</evidence>
<sequence>MGAAEGSPTPKGLKGDDLGTPYLRLEREGPLAWCVVDRPDSRNALTSAMYFGIRRAVDLVNRDADLAALIITGTGDVFMPGGELRGREPDRWLDFPDLLGLDSTPFEAIRRSPKPVVSAVNGIAQGGGLLIAMLSDVAVAGRSVTVRAPELFRGIADTGYACYLPAQIGIARARDMLLTGRTVTAEEAVEWGMFSRVVDDADVRKTAEEVAIQICRTAPQARLQVKRLVNERYGAVDRMTFDALLYNDEMVEGGRAFAEKREPSWVPEEFRGGNRL</sequence>
<evidence type="ECO:0000313" key="4">
    <source>
        <dbReference type="Proteomes" id="UP000272400"/>
    </source>
</evidence>
<dbReference type="OrthoDB" id="7209855at2"/>
<dbReference type="PANTHER" id="PTHR43802:SF1">
    <property type="entry name" value="IP11341P-RELATED"/>
    <property type="match status" value="1"/>
</dbReference>
<dbReference type="InterPro" id="IPR001753">
    <property type="entry name" value="Enoyl-CoA_hydra/iso"/>
</dbReference>
<evidence type="ECO:0000256" key="2">
    <source>
        <dbReference type="RuleBase" id="RU003707"/>
    </source>
</evidence>
<reference evidence="3 4" key="1">
    <citation type="submission" date="2018-11" db="EMBL/GenBank/DDBJ databases">
        <title>Sequencing the genomes of 1000 actinobacteria strains.</title>
        <authorList>
            <person name="Klenk H.-P."/>
        </authorList>
    </citation>
    <scope>NUCLEOTIDE SEQUENCE [LARGE SCALE GENOMIC DNA]</scope>
    <source>
        <strain evidence="3 4">DSM 44254</strain>
    </source>
</reference>
<dbReference type="CDD" id="cd06558">
    <property type="entry name" value="crotonase-like"/>
    <property type="match status" value="1"/>
</dbReference>
<comment type="similarity">
    <text evidence="1 2">Belongs to the enoyl-CoA hydratase/isomerase family.</text>
</comment>
<dbReference type="GO" id="GO:0003824">
    <property type="term" value="F:catalytic activity"/>
    <property type="evidence" value="ECO:0007669"/>
    <property type="project" value="InterPro"/>
</dbReference>
<dbReference type="AlphaFoldDB" id="A0A3N1CUP9"/>
<dbReference type="PROSITE" id="PS00166">
    <property type="entry name" value="ENOYL_COA_HYDRATASE"/>
    <property type="match status" value="1"/>
</dbReference>
<accession>A0A3N1CUP9</accession>
<gene>
    <name evidence="3" type="ORF">EDD29_2565</name>
</gene>
<dbReference type="PANTHER" id="PTHR43802">
    <property type="entry name" value="ENOYL-COA HYDRATASE"/>
    <property type="match status" value="1"/>
</dbReference>
<proteinExistence type="inferred from homology"/>
<protein>
    <submittedName>
        <fullName evidence="3">Enoyl-CoA hydratase/carnithine racemase</fullName>
    </submittedName>
</protein>
<dbReference type="Proteomes" id="UP000272400">
    <property type="component" value="Unassembled WGS sequence"/>
</dbReference>
<organism evidence="3 4">
    <name type="scientific">Actinocorallia herbida</name>
    <dbReference type="NCBI Taxonomy" id="58109"/>
    <lineage>
        <taxon>Bacteria</taxon>
        <taxon>Bacillati</taxon>
        <taxon>Actinomycetota</taxon>
        <taxon>Actinomycetes</taxon>
        <taxon>Streptosporangiales</taxon>
        <taxon>Thermomonosporaceae</taxon>
        <taxon>Actinocorallia</taxon>
    </lineage>
</organism>
<dbReference type="SUPFAM" id="SSF52096">
    <property type="entry name" value="ClpP/crotonase"/>
    <property type="match status" value="1"/>
</dbReference>
<dbReference type="Pfam" id="PF00378">
    <property type="entry name" value="ECH_1"/>
    <property type="match status" value="1"/>
</dbReference>
<comment type="caution">
    <text evidence="3">The sequence shown here is derived from an EMBL/GenBank/DDBJ whole genome shotgun (WGS) entry which is preliminary data.</text>
</comment>
<dbReference type="RefSeq" id="WP_123664579.1">
    <property type="nucleotide sequence ID" value="NZ_RJKE01000001.1"/>
</dbReference>